<proteinExistence type="predicted"/>
<dbReference type="InterPro" id="IPR011990">
    <property type="entry name" value="TPR-like_helical_dom_sf"/>
</dbReference>
<dbReference type="InterPro" id="IPR046848">
    <property type="entry name" value="E_motif"/>
</dbReference>
<reference evidence="1 2" key="1">
    <citation type="submission" date="2017-11" db="EMBL/GenBank/DDBJ databases">
        <title>De-novo sequencing of pomegranate (Punica granatum L.) genome.</title>
        <authorList>
            <person name="Akparov Z."/>
            <person name="Amiraslanov A."/>
            <person name="Hajiyeva S."/>
            <person name="Abbasov M."/>
            <person name="Kaur K."/>
            <person name="Hamwieh A."/>
            <person name="Solovyev V."/>
            <person name="Salamov A."/>
            <person name="Braich B."/>
            <person name="Kosarev P."/>
            <person name="Mahmoud A."/>
            <person name="Hajiyev E."/>
            <person name="Babayeva S."/>
            <person name="Izzatullayeva V."/>
            <person name="Mammadov A."/>
            <person name="Mammadov A."/>
            <person name="Sharifova S."/>
            <person name="Ojaghi J."/>
            <person name="Eynullazada K."/>
            <person name="Bayramov B."/>
            <person name="Abdulazimova A."/>
            <person name="Shahmuradov I."/>
        </authorList>
    </citation>
    <scope>NUCLEOTIDE SEQUENCE [LARGE SCALE GENOMIC DNA]</scope>
    <source>
        <strain evidence="2">cv. AG2017</strain>
        <tissue evidence="1">Leaf</tissue>
    </source>
</reference>
<dbReference type="NCBIfam" id="TIGR00756">
    <property type="entry name" value="PPR"/>
    <property type="match status" value="6"/>
</dbReference>
<dbReference type="GeneID" id="116195475"/>
<dbReference type="Proteomes" id="UP000233551">
    <property type="component" value="Unassembled WGS sequence"/>
</dbReference>
<dbReference type="InterPro" id="IPR046849">
    <property type="entry name" value="E2_motif"/>
</dbReference>
<dbReference type="InterPro" id="IPR046960">
    <property type="entry name" value="PPR_At4g14850-like_plant"/>
</dbReference>
<dbReference type="PROSITE" id="PS51375">
    <property type="entry name" value="PPR"/>
    <property type="match status" value="7"/>
</dbReference>
<dbReference type="Pfam" id="PF20431">
    <property type="entry name" value="E_motif"/>
    <property type="match status" value="1"/>
</dbReference>
<protein>
    <submittedName>
        <fullName evidence="1">Uncharacterized protein</fullName>
    </submittedName>
</protein>
<dbReference type="AlphaFoldDB" id="A0A2I0I9C1"/>
<comment type="caution">
    <text evidence="1">The sequence shown here is derived from an EMBL/GenBank/DDBJ whole genome shotgun (WGS) entry which is preliminary data.</text>
</comment>
<evidence type="ECO:0000313" key="2">
    <source>
        <dbReference type="Proteomes" id="UP000233551"/>
    </source>
</evidence>
<dbReference type="FunFam" id="1.25.40.10:FF:001093">
    <property type="entry name" value="Pentatricopeptide repeat-containing protein At2g34400"/>
    <property type="match status" value="1"/>
</dbReference>
<dbReference type="Pfam" id="PF13041">
    <property type="entry name" value="PPR_2"/>
    <property type="match status" value="5"/>
</dbReference>
<dbReference type="GO" id="GO:0009451">
    <property type="term" value="P:RNA modification"/>
    <property type="evidence" value="ECO:0007669"/>
    <property type="project" value="InterPro"/>
</dbReference>
<name>A0A2I0I9C1_PUNGR</name>
<dbReference type="GO" id="GO:0003723">
    <property type="term" value="F:RNA binding"/>
    <property type="evidence" value="ECO:0007669"/>
    <property type="project" value="InterPro"/>
</dbReference>
<organism evidence="1 2">
    <name type="scientific">Punica granatum</name>
    <name type="common">Pomegranate</name>
    <dbReference type="NCBI Taxonomy" id="22663"/>
    <lineage>
        <taxon>Eukaryota</taxon>
        <taxon>Viridiplantae</taxon>
        <taxon>Streptophyta</taxon>
        <taxon>Embryophyta</taxon>
        <taxon>Tracheophyta</taxon>
        <taxon>Spermatophyta</taxon>
        <taxon>Magnoliopsida</taxon>
        <taxon>eudicotyledons</taxon>
        <taxon>Gunneridae</taxon>
        <taxon>Pentapetalae</taxon>
        <taxon>rosids</taxon>
        <taxon>malvids</taxon>
        <taxon>Myrtales</taxon>
        <taxon>Lythraceae</taxon>
        <taxon>Punica</taxon>
    </lineage>
</organism>
<dbReference type="FunFam" id="1.25.40.10:FF:000344">
    <property type="entry name" value="Pentatricopeptide repeat-containing protein"/>
    <property type="match status" value="1"/>
</dbReference>
<sequence>MSFSLKSDIYQSLKLLELVSPASNNRSRGSIKLLRLPHTRISNGSVRIESANADAVRGNWNQYDQQELVDMLHRCAENRSLIAAKSVHGFVLRYYPCEVNLIVLLNHVAYAYSRCHDFRAARHVFDNMPERNVFSWTVMILGSIENGLFHDALGFFLEMHNQGVSPDKFAYSAIVQLCISLGSIELSEIVHSKIIRSGFASNTFIGTSLLSMYAKLGRMEESRRLFNSMAEQNEVSWNAIISGFTSNGFYSDAYDYFLRMKQGGLKPNAYTFISVLKAVGKLGDIDKGRQVHSHVSETGMDSNVSVGTALIDMYAKSGSISDARGVFEMNFMECRVNAPWNAMISAYSYCGLSREALELYVDMCQRSIESDIFTYCSVFNSIAASKNLRFAREVHGKVLTSRNSLTVTEVSNAIADAYAKCRSLEDVEKVFKVTEDKDLVSWTAMLTAYSQCSEEISALSFFSQMREEGFLPNEYTYSSMLAACSSLSFLEYGRQVHGLICKARMDNERCVESALIDMYAKCGSITDASRVFARIHMPDIVSWSSMISAYALHGLVENALRLFEAMEKLGIRPNSVTFLSVLFACSHGGLVEEGLSYFDAMRNDYGITPEMQHYACIVDLLGRVGHLDDAVGFIKKMPIEPDEMIWQSLLAACRVHGNIELGKVAAEKIVSVRPEDPATYVLLSNTYFQSGKLEDGRGLRDLMKGWGMKKEPGFSWISVNGRVHKFYARDQEHPQRDEIYAVLEELRVIMKLLDLT</sequence>
<dbReference type="EMBL" id="PGOL01003518">
    <property type="protein sequence ID" value="PKI40615.1"/>
    <property type="molecule type" value="Genomic_DNA"/>
</dbReference>
<dbReference type="Gene3D" id="1.25.40.10">
    <property type="entry name" value="Tetratricopeptide repeat domain"/>
    <property type="match status" value="5"/>
</dbReference>
<accession>A0A2I0I9C1</accession>
<evidence type="ECO:0000313" key="1">
    <source>
        <dbReference type="EMBL" id="PKI40615.1"/>
    </source>
</evidence>
<dbReference type="Pfam" id="PF20430">
    <property type="entry name" value="Eplus_motif"/>
    <property type="match status" value="1"/>
</dbReference>
<dbReference type="STRING" id="22663.A0A2I0I9C1"/>
<dbReference type="OrthoDB" id="185373at2759"/>
<keyword evidence="2" id="KW-1185">Reference proteome</keyword>
<dbReference type="Pfam" id="PF01535">
    <property type="entry name" value="PPR"/>
    <property type="match status" value="2"/>
</dbReference>
<gene>
    <name evidence="1" type="ORF">CRG98_039025</name>
</gene>
<dbReference type="PANTHER" id="PTHR47926">
    <property type="entry name" value="PENTATRICOPEPTIDE REPEAT-CONTAINING PROTEIN"/>
    <property type="match status" value="1"/>
</dbReference>
<dbReference type="PANTHER" id="PTHR47926:SF395">
    <property type="entry name" value="TETRATRICOPEPTIDE-LIKE HELICAL DOMAIN, DYW DOMAIN PROTEIN-RELATED"/>
    <property type="match status" value="1"/>
</dbReference>
<dbReference type="InterPro" id="IPR002885">
    <property type="entry name" value="PPR_rpt"/>
</dbReference>